<dbReference type="AlphaFoldDB" id="A0A1M5EK34"/>
<dbReference type="InterPro" id="IPR001466">
    <property type="entry name" value="Beta-lactam-related"/>
</dbReference>
<dbReference type="Gene3D" id="3.40.710.10">
    <property type="entry name" value="DD-peptidase/beta-lactamase superfamily"/>
    <property type="match status" value="1"/>
</dbReference>
<evidence type="ECO:0000313" key="4">
    <source>
        <dbReference type="Proteomes" id="UP000186132"/>
    </source>
</evidence>
<sequence length="462" mass="49655">MTAGPASRHAAPWPGLEDYYAAWVAYRRWYQRVPGVQLALRRHGDLALSAAFGHADLAAGTALTEDHLFRIASHSKTLAAVLVLQLVADGRLRLDDRLGERVPELAGAPVADRTVGELLAHGGGVIRDSEDGDFWQLHRPFPDRDELLRIARDASAATLDRNEHFKYSNIGYGLLGLVLEAVTGETYPERLGSHVARPLGLANLGGEFDAARAGDYAAGHSGLAAGRERRVIEHVDTRALAAATGSYADARDLTAFFTALLPGHHDLLDADSLRLLRRPHWTVKEGERRYALGTFLDRIADTDLFGHTGGYPGHITCTFADPAAGWVLSVLTNAIDGAAGALAGGFVRLRRLAATAEHATSDDAAARFTGRFEWLWGVLDVARLDGRLFALHPGDADPAEGAAALEVVDDRTLRIVGGRGGNSYGELMRYDFAADGTPRSVRGDSGMTMTPLDPALLDRPAQ</sequence>
<reference evidence="3 4" key="1">
    <citation type="submission" date="2016-11" db="EMBL/GenBank/DDBJ databases">
        <authorList>
            <person name="Jaros S."/>
            <person name="Januszkiewicz K."/>
            <person name="Wedrychowicz H."/>
        </authorList>
    </citation>
    <scope>NUCLEOTIDE SEQUENCE [LARGE SCALE GENOMIC DNA]</scope>
    <source>
        <strain evidence="3 4">DSM 45627</strain>
    </source>
</reference>
<dbReference type="RefSeq" id="WP_073387073.1">
    <property type="nucleotide sequence ID" value="NZ_FQVU01000001.1"/>
</dbReference>
<name>A0A1M5EK34_9ACTN</name>
<dbReference type="STRING" id="1206085.SAMN05443575_0917"/>
<dbReference type="PANTHER" id="PTHR46825:SF9">
    <property type="entry name" value="BETA-LACTAMASE-RELATED DOMAIN-CONTAINING PROTEIN"/>
    <property type="match status" value="1"/>
</dbReference>
<dbReference type="InterPro" id="IPR050491">
    <property type="entry name" value="AmpC-like"/>
</dbReference>
<dbReference type="Pfam" id="PF00144">
    <property type="entry name" value="Beta-lactamase"/>
    <property type="match status" value="1"/>
</dbReference>
<evidence type="ECO:0000313" key="3">
    <source>
        <dbReference type="EMBL" id="SHF79504.1"/>
    </source>
</evidence>
<dbReference type="EMBL" id="FQVU01000001">
    <property type="protein sequence ID" value="SHF79504.1"/>
    <property type="molecule type" value="Genomic_DNA"/>
</dbReference>
<feature type="region of interest" description="Disordered" evidence="1">
    <location>
        <begin position="440"/>
        <end position="462"/>
    </location>
</feature>
<gene>
    <name evidence="3" type="ORF">SAMN05443575_0917</name>
</gene>
<dbReference type="SUPFAM" id="SSF56601">
    <property type="entry name" value="beta-lactamase/transpeptidase-like"/>
    <property type="match status" value="1"/>
</dbReference>
<proteinExistence type="predicted"/>
<keyword evidence="4" id="KW-1185">Reference proteome</keyword>
<dbReference type="PANTHER" id="PTHR46825">
    <property type="entry name" value="D-ALANYL-D-ALANINE-CARBOXYPEPTIDASE/ENDOPEPTIDASE AMPH"/>
    <property type="match status" value="1"/>
</dbReference>
<protein>
    <submittedName>
        <fullName evidence="3">CubicO group peptidase, beta-lactamase class C family</fullName>
    </submittedName>
</protein>
<dbReference type="InterPro" id="IPR012338">
    <property type="entry name" value="Beta-lactam/transpept-like"/>
</dbReference>
<evidence type="ECO:0000259" key="2">
    <source>
        <dbReference type="Pfam" id="PF00144"/>
    </source>
</evidence>
<evidence type="ECO:0000256" key="1">
    <source>
        <dbReference type="SAM" id="MobiDB-lite"/>
    </source>
</evidence>
<accession>A0A1M5EK34</accession>
<feature type="domain" description="Beta-lactamase-related" evidence="2">
    <location>
        <begin position="30"/>
        <end position="334"/>
    </location>
</feature>
<dbReference type="Proteomes" id="UP000186132">
    <property type="component" value="Unassembled WGS sequence"/>
</dbReference>
<organism evidence="3 4">
    <name type="scientific">Jatrophihabitans endophyticus</name>
    <dbReference type="NCBI Taxonomy" id="1206085"/>
    <lineage>
        <taxon>Bacteria</taxon>
        <taxon>Bacillati</taxon>
        <taxon>Actinomycetota</taxon>
        <taxon>Actinomycetes</taxon>
        <taxon>Jatrophihabitantales</taxon>
        <taxon>Jatrophihabitantaceae</taxon>
        <taxon>Jatrophihabitans</taxon>
    </lineage>
</organism>